<dbReference type="GO" id="GO:0005886">
    <property type="term" value="C:plasma membrane"/>
    <property type="evidence" value="ECO:0007669"/>
    <property type="project" value="TreeGrafter"/>
</dbReference>
<proteinExistence type="predicted"/>
<comment type="subcellular location">
    <subcellularLocation>
        <location evidence="1">Membrane</location>
    </subcellularLocation>
</comment>
<dbReference type="AlphaFoldDB" id="A0A8C4RSD1"/>
<dbReference type="Proteomes" id="UP000694620">
    <property type="component" value="Chromosome 3"/>
</dbReference>
<evidence type="ECO:0000259" key="5">
    <source>
        <dbReference type="PROSITE" id="PS50835"/>
    </source>
</evidence>
<protein>
    <recommendedName>
        <fullName evidence="5">Ig-like domain-containing protein</fullName>
    </recommendedName>
</protein>
<dbReference type="PROSITE" id="PS50835">
    <property type="entry name" value="IG_LIKE"/>
    <property type="match status" value="1"/>
</dbReference>
<dbReference type="PANTHER" id="PTHR11860">
    <property type="entry name" value="POLYMERIC-IMMUNOGLOBULIN RECEPTOR"/>
    <property type="match status" value="1"/>
</dbReference>
<evidence type="ECO:0000256" key="4">
    <source>
        <dbReference type="SAM" id="Phobius"/>
    </source>
</evidence>
<dbReference type="Ensembl" id="ENSECRT00000006119.1">
    <property type="protein sequence ID" value="ENSECRP00000006020.1"/>
    <property type="gene ID" value="ENSECRG00000004024.1"/>
</dbReference>
<reference evidence="6" key="1">
    <citation type="submission" date="2021-06" db="EMBL/GenBank/DDBJ databases">
        <authorList>
            <consortium name="Wellcome Sanger Institute Data Sharing"/>
        </authorList>
    </citation>
    <scope>NUCLEOTIDE SEQUENCE [LARGE SCALE GENOMIC DNA]</scope>
</reference>
<feature type="transmembrane region" description="Helical" evidence="4">
    <location>
        <begin position="190"/>
        <end position="207"/>
    </location>
</feature>
<dbReference type="SUPFAM" id="SSF48726">
    <property type="entry name" value="Immunoglobulin"/>
    <property type="match status" value="1"/>
</dbReference>
<dbReference type="InterPro" id="IPR036179">
    <property type="entry name" value="Ig-like_dom_sf"/>
</dbReference>
<feature type="transmembrane region" description="Helical" evidence="4">
    <location>
        <begin position="123"/>
        <end position="140"/>
    </location>
</feature>
<evidence type="ECO:0000256" key="1">
    <source>
        <dbReference type="ARBA" id="ARBA00004370"/>
    </source>
</evidence>
<dbReference type="InterPro" id="IPR007110">
    <property type="entry name" value="Ig-like_dom"/>
</dbReference>
<dbReference type="Gene3D" id="2.60.40.10">
    <property type="entry name" value="Immunoglobulins"/>
    <property type="match status" value="1"/>
</dbReference>
<name>A0A8C4RSD1_ERPCA</name>
<feature type="domain" description="Ig-like" evidence="5">
    <location>
        <begin position="27"/>
        <end position="114"/>
    </location>
</feature>
<sequence>MDWKSIQFSQKSLGHLSGPETMKGLVGTSVTVECPYDKRDHKKYWCKETLFSCSTLVTTNHNSEKERKSISDNKSSKEFTVIMNELKKEDEGLYQCGIERTLLSDRSFRDETTSVYVQVKGKGTLLCLIMLAVSLLVFVLEGGPCLHFIYGILWLDFLEFLESLFYSFFDIKTQSFAEPIFFIYRDLKTKLVLLVLCIFSLLTIQNQH</sequence>
<evidence type="ECO:0000256" key="3">
    <source>
        <dbReference type="ARBA" id="ARBA00023136"/>
    </source>
</evidence>
<keyword evidence="3 4" id="KW-0472">Membrane</keyword>
<keyword evidence="7" id="KW-1185">Reference proteome</keyword>
<evidence type="ECO:0000313" key="6">
    <source>
        <dbReference type="Ensembl" id="ENSECRP00000006020.1"/>
    </source>
</evidence>
<dbReference type="InterPro" id="IPR013106">
    <property type="entry name" value="Ig_V-set"/>
</dbReference>
<dbReference type="GO" id="GO:0004888">
    <property type="term" value="F:transmembrane signaling receptor activity"/>
    <property type="evidence" value="ECO:0007669"/>
    <property type="project" value="TreeGrafter"/>
</dbReference>
<keyword evidence="4" id="KW-1133">Transmembrane helix</keyword>
<evidence type="ECO:0000313" key="7">
    <source>
        <dbReference type="Proteomes" id="UP000694620"/>
    </source>
</evidence>
<evidence type="ECO:0000256" key="2">
    <source>
        <dbReference type="ARBA" id="ARBA00022692"/>
    </source>
</evidence>
<organism evidence="6 7">
    <name type="scientific">Erpetoichthys calabaricus</name>
    <name type="common">Rope fish</name>
    <name type="synonym">Calamoichthys calabaricus</name>
    <dbReference type="NCBI Taxonomy" id="27687"/>
    <lineage>
        <taxon>Eukaryota</taxon>
        <taxon>Metazoa</taxon>
        <taxon>Chordata</taxon>
        <taxon>Craniata</taxon>
        <taxon>Vertebrata</taxon>
        <taxon>Euteleostomi</taxon>
        <taxon>Actinopterygii</taxon>
        <taxon>Polypteriformes</taxon>
        <taxon>Polypteridae</taxon>
        <taxon>Erpetoichthys</taxon>
    </lineage>
</organism>
<dbReference type="GeneTree" id="ENSGT00940000159622"/>
<dbReference type="CDD" id="cd05716">
    <property type="entry name" value="IgV_pIgR_like"/>
    <property type="match status" value="1"/>
</dbReference>
<reference evidence="6" key="3">
    <citation type="submission" date="2025-09" db="UniProtKB">
        <authorList>
            <consortium name="Ensembl"/>
        </authorList>
    </citation>
    <scope>IDENTIFICATION</scope>
</reference>
<dbReference type="InterPro" id="IPR003599">
    <property type="entry name" value="Ig_sub"/>
</dbReference>
<dbReference type="SMART" id="SM00409">
    <property type="entry name" value="IG"/>
    <property type="match status" value="1"/>
</dbReference>
<dbReference type="Pfam" id="PF07686">
    <property type="entry name" value="V-set"/>
    <property type="match status" value="1"/>
</dbReference>
<accession>A0A8C4RSD1</accession>
<dbReference type="PANTHER" id="PTHR11860:SF111">
    <property type="entry name" value="IMMUNOGLOBULIN SUBTYPE DOMAIN-CONTAINING PROTEIN"/>
    <property type="match status" value="1"/>
</dbReference>
<reference evidence="6" key="2">
    <citation type="submission" date="2025-08" db="UniProtKB">
        <authorList>
            <consortium name="Ensembl"/>
        </authorList>
    </citation>
    <scope>IDENTIFICATION</scope>
</reference>
<dbReference type="InterPro" id="IPR050671">
    <property type="entry name" value="CD300_family_receptors"/>
</dbReference>
<keyword evidence="2 4" id="KW-0812">Transmembrane</keyword>
<dbReference type="InterPro" id="IPR013783">
    <property type="entry name" value="Ig-like_fold"/>
</dbReference>